<sequence length="149" mass="16423">MKKTLTVFAIMLTLLLCGCRASENADNLDYGDTFSKAQAIAVISSDTSEVIETITDTKDINNFTQALGVDQWELASLPDNASKLGSFGLSKQKTIQLFDANSDQTLYDVGTIILYEGGYISIEVDGLDWLNATFEVSEDTYDFLKAFFE</sequence>
<keyword evidence="1" id="KW-0732">Signal</keyword>
<evidence type="ECO:0000313" key="3">
    <source>
        <dbReference type="Proteomes" id="UP000823912"/>
    </source>
</evidence>
<accession>A0A9D1EAQ3</accession>
<dbReference type="PROSITE" id="PS51257">
    <property type="entry name" value="PROKAR_LIPOPROTEIN"/>
    <property type="match status" value="1"/>
</dbReference>
<reference evidence="2" key="1">
    <citation type="submission" date="2020-10" db="EMBL/GenBank/DDBJ databases">
        <authorList>
            <person name="Gilroy R."/>
        </authorList>
    </citation>
    <scope>NUCLEOTIDE SEQUENCE</scope>
    <source>
        <strain evidence="2">ChiSjej5B23-6657</strain>
    </source>
</reference>
<dbReference type="EMBL" id="DVHM01000157">
    <property type="protein sequence ID" value="HIR71485.1"/>
    <property type="molecule type" value="Genomic_DNA"/>
</dbReference>
<name>A0A9D1EAQ3_9FIRM</name>
<evidence type="ECO:0000313" key="2">
    <source>
        <dbReference type="EMBL" id="HIR71485.1"/>
    </source>
</evidence>
<feature type="chain" id="PRO_5038932053" evidence="1">
    <location>
        <begin position="26"/>
        <end position="149"/>
    </location>
</feature>
<feature type="signal peptide" evidence="1">
    <location>
        <begin position="1"/>
        <end position="25"/>
    </location>
</feature>
<protein>
    <submittedName>
        <fullName evidence="2">Uncharacterized protein</fullName>
    </submittedName>
</protein>
<dbReference type="Proteomes" id="UP000823912">
    <property type="component" value="Unassembled WGS sequence"/>
</dbReference>
<proteinExistence type="predicted"/>
<dbReference type="AlphaFoldDB" id="A0A9D1EAQ3"/>
<organism evidence="2 3">
    <name type="scientific">Candidatus Pullilachnospira gallistercoris</name>
    <dbReference type="NCBI Taxonomy" id="2840911"/>
    <lineage>
        <taxon>Bacteria</taxon>
        <taxon>Bacillati</taxon>
        <taxon>Bacillota</taxon>
        <taxon>Clostridia</taxon>
        <taxon>Lachnospirales</taxon>
        <taxon>Lachnospiraceae</taxon>
        <taxon>Lachnospiraceae incertae sedis</taxon>
        <taxon>Candidatus Pullilachnospira</taxon>
    </lineage>
</organism>
<evidence type="ECO:0000256" key="1">
    <source>
        <dbReference type="SAM" id="SignalP"/>
    </source>
</evidence>
<gene>
    <name evidence="2" type="ORF">IAA55_09415</name>
</gene>
<comment type="caution">
    <text evidence="2">The sequence shown here is derived from an EMBL/GenBank/DDBJ whole genome shotgun (WGS) entry which is preliminary data.</text>
</comment>
<reference evidence="2" key="2">
    <citation type="journal article" date="2021" name="PeerJ">
        <title>Extensive microbial diversity within the chicken gut microbiome revealed by metagenomics and culture.</title>
        <authorList>
            <person name="Gilroy R."/>
            <person name="Ravi A."/>
            <person name="Getino M."/>
            <person name="Pursley I."/>
            <person name="Horton D.L."/>
            <person name="Alikhan N.F."/>
            <person name="Baker D."/>
            <person name="Gharbi K."/>
            <person name="Hall N."/>
            <person name="Watson M."/>
            <person name="Adriaenssens E.M."/>
            <person name="Foster-Nyarko E."/>
            <person name="Jarju S."/>
            <person name="Secka A."/>
            <person name="Antonio M."/>
            <person name="Oren A."/>
            <person name="Chaudhuri R.R."/>
            <person name="La Ragione R."/>
            <person name="Hildebrand F."/>
            <person name="Pallen M.J."/>
        </authorList>
    </citation>
    <scope>NUCLEOTIDE SEQUENCE</scope>
    <source>
        <strain evidence="2">ChiSjej5B23-6657</strain>
    </source>
</reference>